<dbReference type="InterPro" id="IPR009057">
    <property type="entry name" value="Homeodomain-like_sf"/>
</dbReference>
<dbReference type="SUPFAM" id="SSF46689">
    <property type="entry name" value="Homeodomain-like"/>
    <property type="match status" value="1"/>
</dbReference>
<dbReference type="Pfam" id="PF00249">
    <property type="entry name" value="Myb_DNA-binding"/>
    <property type="match status" value="2"/>
</dbReference>
<feature type="domain" description="HTH myb-type" evidence="10">
    <location>
        <begin position="5"/>
        <end position="57"/>
    </location>
</feature>
<keyword evidence="5" id="KW-0804">Transcription</keyword>
<dbReference type="FunFam" id="1.10.10.60:FF:000011">
    <property type="entry name" value="Myb transcription factor"/>
    <property type="match status" value="1"/>
</dbReference>
<proteinExistence type="predicted"/>
<evidence type="ECO:0000256" key="1">
    <source>
        <dbReference type="ARBA" id="ARBA00004123"/>
    </source>
</evidence>
<dbReference type="InterPro" id="IPR001005">
    <property type="entry name" value="SANT/Myb"/>
</dbReference>
<dbReference type="FunFam" id="1.10.10.60:FF:000259">
    <property type="entry name" value="MYB transcription factor"/>
    <property type="match status" value="1"/>
</dbReference>
<comment type="subcellular location">
    <subcellularLocation>
        <location evidence="1">Nucleus</location>
    </subcellularLocation>
</comment>
<evidence type="ECO:0000256" key="2">
    <source>
        <dbReference type="ARBA" id="ARBA00022737"/>
    </source>
</evidence>
<keyword evidence="12" id="KW-1185">Reference proteome</keyword>
<evidence type="ECO:0000256" key="5">
    <source>
        <dbReference type="ARBA" id="ARBA00023163"/>
    </source>
</evidence>
<protein>
    <submittedName>
        <fullName evidence="11">Uncharacterized protein</fullName>
    </submittedName>
</protein>
<sequence length="259" mass="29226">MKAVQEETRKGPWTEQEDFQLVCFVGLFGDRRWDFIAKVSGLNRTGKSCRLRWVNYLHPGLKRGKMTPQEEKLVLELHSKWGNRWSRIARKLPGRTDNEIKNYWRTYMRKKAQEKKRAMSSSSSSSSSSSISSSSNCSASSNPTTGLTPSTGTGAEGFCDIEGKAPASTEQKNFKIDNKSDADYSMDDIWTEIALKEGECITSGHDVYSREGCSFPCPPVVSSSWEYGVSDMLWHMDEEGEKVFLPIDSQVNCCYHLRG</sequence>
<feature type="domain" description="HTH myb-type" evidence="10">
    <location>
        <begin position="58"/>
        <end position="112"/>
    </location>
</feature>
<evidence type="ECO:0000256" key="3">
    <source>
        <dbReference type="ARBA" id="ARBA00023015"/>
    </source>
</evidence>
<dbReference type="GO" id="GO:0003700">
    <property type="term" value="F:DNA-binding transcription factor activity"/>
    <property type="evidence" value="ECO:0007669"/>
    <property type="project" value="InterPro"/>
</dbReference>
<accession>A0AAN7Q6J8</accession>
<keyword evidence="2" id="KW-0677">Repeat</keyword>
<dbReference type="InterPro" id="IPR044676">
    <property type="entry name" value="EOBI/EOBII-like_plant"/>
</dbReference>
<dbReference type="PROSITE" id="PS50090">
    <property type="entry name" value="MYB_LIKE"/>
    <property type="match status" value="2"/>
</dbReference>
<evidence type="ECO:0000256" key="8">
    <source>
        <dbReference type="SAM" id="MobiDB-lite"/>
    </source>
</evidence>
<gene>
    <name evidence="11" type="ORF">SAY87_005290</name>
</gene>
<comment type="function">
    <text evidence="7">Transcription factor.</text>
</comment>
<evidence type="ECO:0000313" key="12">
    <source>
        <dbReference type="Proteomes" id="UP001345219"/>
    </source>
</evidence>
<evidence type="ECO:0000259" key="10">
    <source>
        <dbReference type="PROSITE" id="PS51294"/>
    </source>
</evidence>
<dbReference type="SMART" id="SM00717">
    <property type="entry name" value="SANT"/>
    <property type="match status" value="2"/>
</dbReference>
<dbReference type="CDD" id="cd00167">
    <property type="entry name" value="SANT"/>
    <property type="match status" value="2"/>
</dbReference>
<dbReference type="PANTHER" id="PTHR45675">
    <property type="entry name" value="MYB TRANSCRIPTION FACTOR-RELATED-RELATED"/>
    <property type="match status" value="1"/>
</dbReference>
<feature type="compositionally biased region" description="Low complexity" evidence="8">
    <location>
        <begin position="120"/>
        <end position="153"/>
    </location>
</feature>
<dbReference type="AlphaFoldDB" id="A0AAN7Q6J8"/>
<organism evidence="11 12">
    <name type="scientific">Trapa incisa</name>
    <dbReference type="NCBI Taxonomy" id="236973"/>
    <lineage>
        <taxon>Eukaryota</taxon>
        <taxon>Viridiplantae</taxon>
        <taxon>Streptophyta</taxon>
        <taxon>Embryophyta</taxon>
        <taxon>Tracheophyta</taxon>
        <taxon>Spermatophyta</taxon>
        <taxon>Magnoliopsida</taxon>
        <taxon>eudicotyledons</taxon>
        <taxon>Gunneridae</taxon>
        <taxon>Pentapetalae</taxon>
        <taxon>rosids</taxon>
        <taxon>malvids</taxon>
        <taxon>Myrtales</taxon>
        <taxon>Lythraceae</taxon>
        <taxon>Trapa</taxon>
    </lineage>
</organism>
<dbReference type="GO" id="GO:0005634">
    <property type="term" value="C:nucleus"/>
    <property type="evidence" value="ECO:0007669"/>
    <property type="project" value="UniProtKB-SubCell"/>
</dbReference>
<dbReference type="PANTHER" id="PTHR45675:SF7">
    <property type="entry name" value="TRANSCRIPTION FACTOR MYB48"/>
    <property type="match status" value="1"/>
</dbReference>
<evidence type="ECO:0000256" key="4">
    <source>
        <dbReference type="ARBA" id="ARBA00023125"/>
    </source>
</evidence>
<dbReference type="GO" id="GO:0043565">
    <property type="term" value="F:sequence-specific DNA binding"/>
    <property type="evidence" value="ECO:0007669"/>
    <property type="project" value="InterPro"/>
</dbReference>
<dbReference type="Gene3D" id="1.10.10.60">
    <property type="entry name" value="Homeodomain-like"/>
    <property type="match status" value="2"/>
</dbReference>
<name>A0AAN7Q6J8_9MYRT</name>
<reference evidence="11 12" key="1">
    <citation type="journal article" date="2023" name="Hortic Res">
        <title>Pangenome of water caltrop reveals structural variations and asymmetric subgenome divergence after allopolyploidization.</title>
        <authorList>
            <person name="Zhang X."/>
            <person name="Chen Y."/>
            <person name="Wang L."/>
            <person name="Yuan Y."/>
            <person name="Fang M."/>
            <person name="Shi L."/>
            <person name="Lu R."/>
            <person name="Comes H.P."/>
            <person name="Ma Y."/>
            <person name="Chen Y."/>
            <person name="Huang G."/>
            <person name="Zhou Y."/>
            <person name="Zheng Z."/>
            <person name="Qiu Y."/>
        </authorList>
    </citation>
    <scope>NUCLEOTIDE SEQUENCE [LARGE SCALE GENOMIC DNA]</scope>
    <source>
        <tissue evidence="11">Roots</tissue>
    </source>
</reference>
<keyword evidence="3" id="KW-0805">Transcription regulation</keyword>
<feature type="region of interest" description="Disordered" evidence="8">
    <location>
        <begin position="114"/>
        <end position="161"/>
    </location>
</feature>
<evidence type="ECO:0000256" key="7">
    <source>
        <dbReference type="ARBA" id="ARBA00057804"/>
    </source>
</evidence>
<evidence type="ECO:0000259" key="9">
    <source>
        <dbReference type="PROSITE" id="PS50090"/>
    </source>
</evidence>
<dbReference type="Proteomes" id="UP001345219">
    <property type="component" value="Chromosome 5"/>
</dbReference>
<dbReference type="InterPro" id="IPR017930">
    <property type="entry name" value="Myb_dom"/>
</dbReference>
<dbReference type="PROSITE" id="PS51294">
    <property type="entry name" value="HTH_MYB"/>
    <property type="match status" value="2"/>
</dbReference>
<evidence type="ECO:0000256" key="6">
    <source>
        <dbReference type="ARBA" id="ARBA00023242"/>
    </source>
</evidence>
<evidence type="ECO:0000313" key="11">
    <source>
        <dbReference type="EMBL" id="KAK4760397.1"/>
    </source>
</evidence>
<comment type="caution">
    <text evidence="11">The sequence shown here is derived from an EMBL/GenBank/DDBJ whole genome shotgun (WGS) entry which is preliminary data.</text>
</comment>
<keyword evidence="4" id="KW-0238">DNA-binding</keyword>
<keyword evidence="6" id="KW-0539">Nucleus</keyword>
<feature type="domain" description="Myb-like" evidence="9">
    <location>
        <begin position="5"/>
        <end position="57"/>
    </location>
</feature>
<dbReference type="EMBL" id="JAXIOK010000010">
    <property type="protein sequence ID" value="KAK4760397.1"/>
    <property type="molecule type" value="Genomic_DNA"/>
</dbReference>
<feature type="domain" description="Myb-like" evidence="9">
    <location>
        <begin position="58"/>
        <end position="108"/>
    </location>
</feature>